<evidence type="ECO:0000256" key="6">
    <source>
        <dbReference type="ARBA" id="ARBA00022729"/>
    </source>
</evidence>
<feature type="transmembrane region" description="Helical" evidence="9">
    <location>
        <begin position="266"/>
        <end position="288"/>
    </location>
</feature>
<keyword evidence="5" id="KW-0399">Innate immunity</keyword>
<keyword evidence="12" id="KW-1185">Reference proteome</keyword>
<feature type="transmembrane region" description="Helical" evidence="9">
    <location>
        <begin position="237"/>
        <end position="254"/>
    </location>
</feature>
<evidence type="ECO:0000313" key="11">
    <source>
        <dbReference type="EMBL" id="KAK7888924.1"/>
    </source>
</evidence>
<evidence type="ECO:0000256" key="3">
    <source>
        <dbReference type="ARBA" id="ARBA00022525"/>
    </source>
</evidence>
<feature type="transmembrane region" description="Helical" evidence="9">
    <location>
        <begin position="329"/>
        <end position="354"/>
    </location>
</feature>
<dbReference type="InterPro" id="IPR042307">
    <property type="entry name" value="Reeler_sf"/>
</dbReference>
<evidence type="ECO:0000256" key="5">
    <source>
        <dbReference type="ARBA" id="ARBA00022588"/>
    </source>
</evidence>
<dbReference type="Pfam" id="PF02014">
    <property type="entry name" value="Reeler"/>
    <property type="match status" value="1"/>
</dbReference>
<keyword evidence="9" id="KW-1133">Transmembrane helix</keyword>
<evidence type="ECO:0000313" key="12">
    <source>
        <dbReference type="Proteomes" id="UP001460270"/>
    </source>
</evidence>
<accession>A0AAW0N440</accession>
<dbReference type="PANTHER" id="PTHR45828:SF9">
    <property type="entry name" value="CELL WALL INTEGRITY AND STRESS RESPONSE COMPONENT 4-LIKE-RELATED"/>
    <property type="match status" value="1"/>
</dbReference>
<proteinExistence type="inferred from homology"/>
<comment type="similarity">
    <text evidence="2">Belongs to the insect defense protein family.</text>
</comment>
<evidence type="ECO:0000256" key="4">
    <source>
        <dbReference type="ARBA" id="ARBA00022529"/>
    </source>
</evidence>
<sequence>MDYGPMTDEYLGGTLKLDSLRTLLYLKMSVLSNLLWRFGFLSIMHQGNKPIDSQKEPLPFEVVPIKYGQDLVTVTLKSKDSRPFAGFMLEARTNTNQTVGKFLISDPSQFHLLNCSGVQGSAVSQATNNDKRMIEVNWTSEGGDVQGVIFRATFVQEYSTFWDPVDFNVSIPPPEPTATPGTTKTGTDTTAAVITTLKTTEFSTSMSKSTVPTSQSSSPPTIIGRNQTQVEKYTPQMASAALVLAFAVTAPYSFPNNAKCHCLQLGMRIFVCVSTVSLSISAFALVLVEDYLNSIEFGLALTMAVIGVISLGLLLFVYKKIGRSHELKYIFDIILVIVFLLQLTFAIAFIYQSTKQCQSWLLGVLIFYTVCVGLQIIYYLIIGKVLKVTDTKNRSVHYLSLLHFYLQLKVCTFVLITLPLFFTVAFCVVVIVGICQCYVSA</sequence>
<feature type="transmembrane region" description="Helical" evidence="9">
    <location>
        <begin position="402"/>
        <end position="434"/>
    </location>
</feature>
<dbReference type="AlphaFoldDB" id="A0AAW0N440"/>
<keyword evidence="6" id="KW-0732">Signal</keyword>
<keyword evidence="9" id="KW-0472">Membrane</keyword>
<evidence type="ECO:0000256" key="2">
    <source>
        <dbReference type="ARBA" id="ARBA00008501"/>
    </source>
</evidence>
<protein>
    <recommendedName>
        <fullName evidence="10">Reelin domain-containing protein</fullName>
    </recommendedName>
</protein>
<evidence type="ECO:0000256" key="9">
    <source>
        <dbReference type="SAM" id="Phobius"/>
    </source>
</evidence>
<dbReference type="Gene3D" id="2.60.40.4060">
    <property type="entry name" value="Reeler domain"/>
    <property type="match status" value="1"/>
</dbReference>
<evidence type="ECO:0000256" key="7">
    <source>
        <dbReference type="ARBA" id="ARBA00022859"/>
    </source>
</evidence>
<comment type="caution">
    <text evidence="11">The sequence shown here is derived from an EMBL/GenBank/DDBJ whole genome shotgun (WGS) entry which is preliminary data.</text>
</comment>
<dbReference type="GO" id="GO:0045087">
    <property type="term" value="P:innate immune response"/>
    <property type="evidence" value="ECO:0007669"/>
    <property type="project" value="UniProtKB-KW"/>
</dbReference>
<comment type="subcellular location">
    <subcellularLocation>
        <location evidence="1">Secreted</location>
    </subcellularLocation>
</comment>
<dbReference type="CDD" id="cd08544">
    <property type="entry name" value="Reeler"/>
    <property type="match status" value="1"/>
</dbReference>
<keyword evidence="8" id="KW-0044">Antibiotic</keyword>
<gene>
    <name evidence="11" type="ORF">WMY93_024484</name>
</gene>
<dbReference type="EMBL" id="JBBPFD010000018">
    <property type="protein sequence ID" value="KAK7888924.1"/>
    <property type="molecule type" value="Genomic_DNA"/>
</dbReference>
<evidence type="ECO:0000256" key="1">
    <source>
        <dbReference type="ARBA" id="ARBA00004613"/>
    </source>
</evidence>
<dbReference type="GO" id="GO:0016020">
    <property type="term" value="C:membrane"/>
    <property type="evidence" value="ECO:0007669"/>
    <property type="project" value="TreeGrafter"/>
</dbReference>
<dbReference type="GO" id="GO:0005576">
    <property type="term" value="C:extracellular region"/>
    <property type="evidence" value="ECO:0007669"/>
    <property type="project" value="UniProtKB-SubCell"/>
</dbReference>
<dbReference type="Proteomes" id="UP001460270">
    <property type="component" value="Unassembled WGS sequence"/>
</dbReference>
<feature type="transmembrane region" description="Helical" evidence="9">
    <location>
        <begin position="294"/>
        <end position="317"/>
    </location>
</feature>
<keyword evidence="4" id="KW-0929">Antimicrobial</keyword>
<dbReference type="InterPro" id="IPR051237">
    <property type="entry name" value="Ferric-chelate_Red/DefProt"/>
</dbReference>
<keyword evidence="3" id="KW-0964">Secreted</keyword>
<keyword evidence="7" id="KW-0391">Immunity</keyword>
<feature type="transmembrane region" description="Helical" evidence="9">
    <location>
        <begin position="360"/>
        <end position="381"/>
    </location>
</feature>
<dbReference type="InterPro" id="IPR002861">
    <property type="entry name" value="Reeler_dom"/>
</dbReference>
<evidence type="ECO:0000256" key="8">
    <source>
        <dbReference type="ARBA" id="ARBA00023022"/>
    </source>
</evidence>
<evidence type="ECO:0000259" key="10">
    <source>
        <dbReference type="PROSITE" id="PS51019"/>
    </source>
</evidence>
<dbReference type="PROSITE" id="PS51019">
    <property type="entry name" value="REELIN"/>
    <property type="match status" value="1"/>
</dbReference>
<feature type="domain" description="Reelin" evidence="10">
    <location>
        <begin position="20"/>
        <end position="185"/>
    </location>
</feature>
<name>A0AAW0N440_9GOBI</name>
<organism evidence="11 12">
    <name type="scientific">Mugilogobius chulae</name>
    <name type="common">yellowstripe goby</name>
    <dbReference type="NCBI Taxonomy" id="88201"/>
    <lineage>
        <taxon>Eukaryota</taxon>
        <taxon>Metazoa</taxon>
        <taxon>Chordata</taxon>
        <taxon>Craniata</taxon>
        <taxon>Vertebrata</taxon>
        <taxon>Euteleostomi</taxon>
        <taxon>Actinopterygii</taxon>
        <taxon>Neopterygii</taxon>
        <taxon>Teleostei</taxon>
        <taxon>Neoteleostei</taxon>
        <taxon>Acanthomorphata</taxon>
        <taxon>Gobiaria</taxon>
        <taxon>Gobiiformes</taxon>
        <taxon>Gobioidei</taxon>
        <taxon>Gobiidae</taxon>
        <taxon>Gobionellinae</taxon>
        <taxon>Mugilogobius</taxon>
    </lineage>
</organism>
<dbReference type="PANTHER" id="PTHR45828">
    <property type="entry name" value="CYTOCHROME B561/FERRIC REDUCTASE TRANSMEMBRANE"/>
    <property type="match status" value="1"/>
</dbReference>
<dbReference type="GO" id="GO:0042742">
    <property type="term" value="P:defense response to bacterium"/>
    <property type="evidence" value="ECO:0007669"/>
    <property type="project" value="UniProtKB-KW"/>
</dbReference>
<keyword evidence="9" id="KW-0812">Transmembrane</keyword>
<reference evidence="12" key="1">
    <citation type="submission" date="2024-04" db="EMBL/GenBank/DDBJ databases">
        <title>Salinicola lusitanus LLJ914,a marine bacterium isolated from the Okinawa Trough.</title>
        <authorList>
            <person name="Li J."/>
        </authorList>
    </citation>
    <scope>NUCLEOTIDE SEQUENCE [LARGE SCALE GENOMIC DNA]</scope>
</reference>